<evidence type="ECO:0000256" key="15">
    <source>
        <dbReference type="ARBA" id="ARBA00068150"/>
    </source>
</evidence>
<dbReference type="Gene3D" id="3.30.450.20">
    <property type="entry name" value="PAS domain"/>
    <property type="match status" value="1"/>
</dbReference>
<evidence type="ECO:0000256" key="17">
    <source>
        <dbReference type="PROSITE-ProRule" id="PRU00169"/>
    </source>
</evidence>
<evidence type="ECO:0000256" key="18">
    <source>
        <dbReference type="SAM" id="Coils"/>
    </source>
</evidence>
<sequence length="1285" mass="144736">MMTLDRHHLSISPLVWLLAFVALISSIIGATILTITLQELTKQRLDLRTQQTKLLNASAELREIVPAYRSQLRQALFEGSDPTANNKYNIDLYYQAIATLESESNDAQTQIFSSQLVDRGQTILDTTTLITDWYNRRFRHYLDEEQLNYKNEALSHLNQLKSLTYAITGQNRLQENFLIYQYNTSPYEKRDELAREYLKLRLSRLESALNTAMEDISTLEVALNVMIFSNSLSVITDLKDNQIKSSLDRLDYVIAESAKIHPETAKKLQQERNALGNTLFGEGYFFDNTEQVIKLGQSGLFEERIEHISLEEEKIELINLLEITFLPLPRLMDQIGEFVQLNSKNLEQKIEDQLTEVKTRILWISGISITILLLLAWAISRKVTRQLSGFIESEERFRSMFEVSPDPAWILIDFKMVKCNDAAVLALQYPTKDTLLQVDLYDLSPSKQADGSSSLSKSEALFEQIALQGHTRTEWVLQRYDGELIYTDMTIMSISFNDNPATIVTWRDITEKHMSQQSLGHYKVKLETEIALQTAELQTAKEAAENANQAKSEFLANMSHEIRTPMNSIIGMSSLALQTPLNDKQRSYIEKVSHSAESLLNIINDILDFSKIEARKMDIENVPFMLPSLIHKVAHVLELKIEEKGLELIIDIDAEVPQQVVGDPTRLRQILLNLGNNAVKFTQQGEIIIRAAYSKNNQDENIIHFSVQDTGIGISKDKQNNLFQSFSQADTSTTRRFGGTGLGLAISKRLIQLMGGDIWVESEENKGSTFHFTINLQSAKNIPSQYALNSHTNLSQVMVVDDNDSAREVLKASVEALGLSCHTCSSGHEAIQYIASLKASSQPYPLMLIDWKMPELDGIDTCKAILAETRDDTTLTIIMVTAHRQDDARKAGSGLPISAYLTKPVTTSSLFDQIIQLCGPESVSLIDHRNNSNDISFSYELAGAKVLLVEDNEINRELAEELLSRSGILFTSAKNGQEAIDLLGSDDFDCILMDCQMPIMDGYTATQKIRAMTQYKDIPIIAMTANVMPEDIKYAKASGMNDHIAKPIHFETMFNTLRTWVKTSANSSTALTTALQNNTSKIELPDSIHIDTELGLLRTLTKPLYSRLLKRFLETQTSFIDECNTAIKTNDLVLATRLAHTLKGTAATLGMIELAASAAKLEKAFEEENINITPILISVEHDLNIIFNDLRAWHAVNNVNSEKEILTTSSMELSEFRNNIKILATYIDKNVVEALFLAQKLLPNITDKNANKSMVKVISALKLYDFEQAAKHFKSLSINLENFEQ</sequence>
<dbReference type="SMART" id="SM00387">
    <property type="entry name" value="HATPase_c"/>
    <property type="match status" value="1"/>
</dbReference>
<dbReference type="InterPro" id="IPR003661">
    <property type="entry name" value="HisK_dim/P_dom"/>
</dbReference>
<evidence type="ECO:0000259" key="22">
    <source>
        <dbReference type="PROSITE" id="PS50894"/>
    </source>
</evidence>
<feature type="transmembrane region" description="Helical" evidence="19">
    <location>
        <begin position="14"/>
        <end position="37"/>
    </location>
</feature>
<dbReference type="InterPro" id="IPR003594">
    <property type="entry name" value="HATPase_dom"/>
</dbReference>
<dbReference type="FunFam" id="1.10.287.130:FF:000002">
    <property type="entry name" value="Two-component osmosensing histidine kinase"/>
    <property type="match status" value="1"/>
</dbReference>
<evidence type="ECO:0000313" key="24">
    <source>
        <dbReference type="Proteomes" id="UP000184517"/>
    </source>
</evidence>
<dbReference type="SUPFAM" id="SSF47226">
    <property type="entry name" value="Histidine-containing phosphotransfer domain, HPT domain"/>
    <property type="match status" value="1"/>
</dbReference>
<dbReference type="Gene3D" id="1.20.120.160">
    <property type="entry name" value="HPT domain"/>
    <property type="match status" value="1"/>
</dbReference>
<keyword evidence="24" id="KW-1185">Reference proteome</keyword>
<dbReference type="NCBIfam" id="TIGR00229">
    <property type="entry name" value="sensory_box"/>
    <property type="match status" value="1"/>
</dbReference>
<evidence type="ECO:0000256" key="8">
    <source>
        <dbReference type="ARBA" id="ARBA00022741"/>
    </source>
</evidence>
<dbReference type="GO" id="GO:0000155">
    <property type="term" value="F:phosphorelay sensor kinase activity"/>
    <property type="evidence" value="ECO:0007669"/>
    <property type="project" value="InterPro"/>
</dbReference>
<keyword evidence="7 19" id="KW-0812">Transmembrane</keyword>
<evidence type="ECO:0000256" key="2">
    <source>
        <dbReference type="ARBA" id="ARBA00004651"/>
    </source>
</evidence>
<dbReference type="EC" id="2.7.13.3" evidence="3"/>
<keyword evidence="9 23" id="KW-0418">Kinase</keyword>
<keyword evidence="12" id="KW-0902">Two-component regulatory system</keyword>
<dbReference type="InterPro" id="IPR011006">
    <property type="entry name" value="CheY-like_superfamily"/>
</dbReference>
<feature type="modified residue" description="4-aspartylphosphate" evidence="17">
    <location>
        <position position="850"/>
    </location>
</feature>
<evidence type="ECO:0000256" key="11">
    <source>
        <dbReference type="ARBA" id="ARBA00022989"/>
    </source>
</evidence>
<dbReference type="STRING" id="1122206.SAMN02745753_00814"/>
<dbReference type="InterPro" id="IPR036641">
    <property type="entry name" value="HPT_dom_sf"/>
</dbReference>
<feature type="transmembrane region" description="Helical" evidence="19">
    <location>
        <begin position="361"/>
        <end position="379"/>
    </location>
</feature>
<dbReference type="FunFam" id="3.30.565.10:FF:000010">
    <property type="entry name" value="Sensor histidine kinase RcsC"/>
    <property type="match status" value="1"/>
</dbReference>
<evidence type="ECO:0000256" key="19">
    <source>
        <dbReference type="SAM" id="Phobius"/>
    </source>
</evidence>
<feature type="domain" description="Histidine kinase" evidence="20">
    <location>
        <begin position="557"/>
        <end position="778"/>
    </location>
</feature>
<evidence type="ECO:0000256" key="14">
    <source>
        <dbReference type="ARBA" id="ARBA00064003"/>
    </source>
</evidence>
<dbReference type="InterPro" id="IPR036890">
    <property type="entry name" value="HATPase_C_sf"/>
</dbReference>
<dbReference type="PROSITE" id="PS50894">
    <property type="entry name" value="HPT"/>
    <property type="match status" value="1"/>
</dbReference>
<dbReference type="PRINTS" id="PR00344">
    <property type="entry name" value="BCTRLSENSOR"/>
</dbReference>
<proteinExistence type="predicted"/>
<evidence type="ECO:0000256" key="13">
    <source>
        <dbReference type="ARBA" id="ARBA00023136"/>
    </source>
</evidence>
<dbReference type="PROSITE" id="PS50110">
    <property type="entry name" value="RESPONSE_REGULATORY"/>
    <property type="match status" value="2"/>
</dbReference>
<dbReference type="Gene3D" id="3.40.50.2300">
    <property type="match status" value="2"/>
</dbReference>
<organism evidence="23 24">
    <name type="scientific">Marinomonas polaris DSM 16579</name>
    <dbReference type="NCBI Taxonomy" id="1122206"/>
    <lineage>
        <taxon>Bacteria</taxon>
        <taxon>Pseudomonadati</taxon>
        <taxon>Pseudomonadota</taxon>
        <taxon>Gammaproteobacteria</taxon>
        <taxon>Oceanospirillales</taxon>
        <taxon>Oceanospirillaceae</taxon>
        <taxon>Marinomonas</taxon>
    </lineage>
</organism>
<keyword evidence="13 19" id="KW-0472">Membrane</keyword>
<feature type="domain" description="Response regulatory" evidence="21">
    <location>
        <begin position="796"/>
        <end position="918"/>
    </location>
</feature>
<evidence type="ECO:0000256" key="5">
    <source>
        <dbReference type="ARBA" id="ARBA00022553"/>
    </source>
</evidence>
<keyword evidence="8" id="KW-0547">Nucleotide-binding</keyword>
<evidence type="ECO:0000256" key="1">
    <source>
        <dbReference type="ARBA" id="ARBA00000085"/>
    </source>
</evidence>
<dbReference type="Gene3D" id="1.10.287.130">
    <property type="match status" value="1"/>
</dbReference>
<gene>
    <name evidence="23" type="ORF">SAMN02745753_00814</name>
</gene>
<feature type="modified residue" description="Phosphohistidine" evidence="16">
    <location>
        <position position="1140"/>
    </location>
</feature>
<evidence type="ECO:0000256" key="16">
    <source>
        <dbReference type="PROSITE-ProRule" id="PRU00110"/>
    </source>
</evidence>
<evidence type="ECO:0000256" key="10">
    <source>
        <dbReference type="ARBA" id="ARBA00022840"/>
    </source>
</evidence>
<evidence type="ECO:0000259" key="21">
    <source>
        <dbReference type="PROSITE" id="PS50110"/>
    </source>
</evidence>
<protein>
    <recommendedName>
        <fullName evidence="15">Sensory/regulatory protein RpfC</fullName>
        <ecNumber evidence="3">2.7.13.3</ecNumber>
    </recommendedName>
</protein>
<keyword evidence="4" id="KW-1003">Cell membrane</keyword>
<dbReference type="SUPFAM" id="SSF52172">
    <property type="entry name" value="CheY-like"/>
    <property type="match status" value="2"/>
</dbReference>
<dbReference type="SMART" id="SM00388">
    <property type="entry name" value="HisKA"/>
    <property type="match status" value="1"/>
</dbReference>
<evidence type="ECO:0000256" key="12">
    <source>
        <dbReference type="ARBA" id="ARBA00023012"/>
    </source>
</evidence>
<dbReference type="Pfam" id="PF00512">
    <property type="entry name" value="HisKA"/>
    <property type="match status" value="1"/>
</dbReference>
<comment type="subcellular location">
    <subcellularLocation>
        <location evidence="2">Cell membrane</location>
        <topology evidence="2">Multi-pass membrane protein</topology>
    </subcellularLocation>
</comment>
<evidence type="ECO:0000256" key="4">
    <source>
        <dbReference type="ARBA" id="ARBA00022475"/>
    </source>
</evidence>
<dbReference type="SMART" id="SM00448">
    <property type="entry name" value="REC"/>
    <property type="match status" value="2"/>
</dbReference>
<dbReference type="InterPro" id="IPR008207">
    <property type="entry name" value="Sig_transdc_His_kin_Hpt_dom"/>
</dbReference>
<evidence type="ECO:0000256" key="9">
    <source>
        <dbReference type="ARBA" id="ARBA00022777"/>
    </source>
</evidence>
<dbReference type="RefSeq" id="WP_072838461.1">
    <property type="nucleotide sequence ID" value="NZ_FQVF01000004.1"/>
</dbReference>
<name>A0A1M4WKH4_9GAMM</name>
<dbReference type="OrthoDB" id="9810730at2"/>
<dbReference type="PANTHER" id="PTHR45339">
    <property type="entry name" value="HYBRID SIGNAL TRANSDUCTION HISTIDINE KINASE J"/>
    <property type="match status" value="1"/>
</dbReference>
<comment type="catalytic activity">
    <reaction evidence="1">
        <text>ATP + protein L-histidine = ADP + protein N-phospho-L-histidine.</text>
        <dbReference type="EC" id="2.7.13.3"/>
    </reaction>
</comment>
<dbReference type="EMBL" id="FQVF01000004">
    <property type="protein sequence ID" value="SHE81482.1"/>
    <property type="molecule type" value="Genomic_DNA"/>
</dbReference>
<dbReference type="SUPFAM" id="SSF47384">
    <property type="entry name" value="Homodimeric domain of signal transducing histidine kinase"/>
    <property type="match status" value="1"/>
</dbReference>
<accession>A0A1M4WKH4</accession>
<dbReference type="CDD" id="cd16922">
    <property type="entry name" value="HATPase_EvgS-ArcB-TorS-like"/>
    <property type="match status" value="1"/>
</dbReference>
<dbReference type="Pfam" id="PF13426">
    <property type="entry name" value="PAS_9"/>
    <property type="match status" value="1"/>
</dbReference>
<dbReference type="Proteomes" id="UP000184517">
    <property type="component" value="Unassembled WGS sequence"/>
</dbReference>
<dbReference type="InterPro" id="IPR036097">
    <property type="entry name" value="HisK_dim/P_sf"/>
</dbReference>
<dbReference type="GO" id="GO:0005886">
    <property type="term" value="C:plasma membrane"/>
    <property type="evidence" value="ECO:0007669"/>
    <property type="project" value="UniProtKB-SubCell"/>
</dbReference>
<dbReference type="InterPro" id="IPR035965">
    <property type="entry name" value="PAS-like_dom_sf"/>
</dbReference>
<evidence type="ECO:0000256" key="6">
    <source>
        <dbReference type="ARBA" id="ARBA00022679"/>
    </source>
</evidence>
<reference evidence="24" key="1">
    <citation type="submission" date="2016-11" db="EMBL/GenBank/DDBJ databases">
        <authorList>
            <person name="Varghese N."/>
            <person name="Submissions S."/>
        </authorList>
    </citation>
    <scope>NUCLEOTIDE SEQUENCE [LARGE SCALE GENOMIC DNA]</scope>
    <source>
        <strain evidence="24">DSM 16579</strain>
    </source>
</reference>
<dbReference type="SUPFAM" id="SSF55874">
    <property type="entry name" value="ATPase domain of HSP90 chaperone/DNA topoisomerase II/histidine kinase"/>
    <property type="match status" value="1"/>
</dbReference>
<dbReference type="PANTHER" id="PTHR45339:SF1">
    <property type="entry name" value="HYBRID SIGNAL TRANSDUCTION HISTIDINE KINASE J"/>
    <property type="match status" value="1"/>
</dbReference>
<evidence type="ECO:0000256" key="7">
    <source>
        <dbReference type="ARBA" id="ARBA00022692"/>
    </source>
</evidence>
<feature type="domain" description="Response regulatory" evidence="21">
    <location>
        <begin position="945"/>
        <end position="1061"/>
    </location>
</feature>
<keyword evidence="10" id="KW-0067">ATP-binding</keyword>
<dbReference type="SUPFAM" id="SSF55785">
    <property type="entry name" value="PYP-like sensor domain (PAS domain)"/>
    <property type="match status" value="1"/>
</dbReference>
<evidence type="ECO:0000259" key="20">
    <source>
        <dbReference type="PROSITE" id="PS50109"/>
    </source>
</evidence>
<feature type="modified residue" description="4-aspartylphosphate" evidence="17">
    <location>
        <position position="994"/>
    </location>
</feature>
<dbReference type="Gene3D" id="3.30.565.10">
    <property type="entry name" value="Histidine kinase-like ATPase, C-terminal domain"/>
    <property type="match status" value="1"/>
</dbReference>
<dbReference type="InterPro" id="IPR005467">
    <property type="entry name" value="His_kinase_dom"/>
</dbReference>
<dbReference type="Pfam" id="PF00072">
    <property type="entry name" value="Response_reg"/>
    <property type="match status" value="2"/>
</dbReference>
<dbReference type="Pfam" id="PF01627">
    <property type="entry name" value="Hpt"/>
    <property type="match status" value="1"/>
</dbReference>
<keyword evidence="5 17" id="KW-0597">Phosphoprotein</keyword>
<keyword evidence="18" id="KW-0175">Coiled coil</keyword>
<dbReference type="InterPro" id="IPR001789">
    <property type="entry name" value="Sig_transdc_resp-reg_receiver"/>
</dbReference>
<feature type="domain" description="HPt" evidence="22">
    <location>
        <begin position="1101"/>
        <end position="1193"/>
    </location>
</feature>
<feature type="coiled-coil region" evidence="18">
    <location>
        <begin position="523"/>
        <end position="557"/>
    </location>
</feature>
<dbReference type="CDD" id="cd00082">
    <property type="entry name" value="HisKA"/>
    <property type="match status" value="1"/>
</dbReference>
<keyword evidence="6" id="KW-0808">Transferase</keyword>
<dbReference type="GO" id="GO:0005524">
    <property type="term" value="F:ATP binding"/>
    <property type="evidence" value="ECO:0007669"/>
    <property type="project" value="UniProtKB-KW"/>
</dbReference>
<evidence type="ECO:0000313" key="23">
    <source>
        <dbReference type="EMBL" id="SHE81482.1"/>
    </source>
</evidence>
<dbReference type="InterPro" id="IPR000014">
    <property type="entry name" value="PAS"/>
</dbReference>
<evidence type="ECO:0000256" key="3">
    <source>
        <dbReference type="ARBA" id="ARBA00012438"/>
    </source>
</evidence>
<keyword evidence="11 19" id="KW-1133">Transmembrane helix</keyword>
<dbReference type="PROSITE" id="PS50109">
    <property type="entry name" value="HIS_KIN"/>
    <property type="match status" value="1"/>
</dbReference>
<dbReference type="InterPro" id="IPR004358">
    <property type="entry name" value="Sig_transdc_His_kin-like_C"/>
</dbReference>
<dbReference type="CDD" id="cd17546">
    <property type="entry name" value="REC_hyHK_CKI1_RcsC-like"/>
    <property type="match status" value="2"/>
</dbReference>
<dbReference type="Pfam" id="PF02518">
    <property type="entry name" value="HATPase_c"/>
    <property type="match status" value="1"/>
</dbReference>
<dbReference type="CDD" id="cd00088">
    <property type="entry name" value="HPT"/>
    <property type="match status" value="1"/>
</dbReference>
<comment type="subunit">
    <text evidence="14">At low DSF concentrations, interacts with RpfF.</text>
</comment>